<protein>
    <submittedName>
        <fullName evidence="1">Uncharacterized protein</fullName>
    </submittedName>
</protein>
<organism evidence="1 2">
    <name type="scientific">Nostoc flagelliforme CCNUN1</name>
    <dbReference type="NCBI Taxonomy" id="2038116"/>
    <lineage>
        <taxon>Bacteria</taxon>
        <taxon>Bacillati</taxon>
        <taxon>Cyanobacteriota</taxon>
        <taxon>Cyanophyceae</taxon>
        <taxon>Nostocales</taxon>
        <taxon>Nostocaceae</taxon>
        <taxon>Nostoc</taxon>
    </lineage>
</organism>
<accession>A0A2K8T699</accession>
<geneLocation type="plasmid" evidence="2">
    <name>pnfsy04</name>
</geneLocation>
<dbReference type="AlphaFoldDB" id="A0A2K8T699"/>
<sequence>MPFVQVLLAFLVVVTVAVALIFWNQILNWADQTLFPWIRDNLPGLEQYVRHAFAEVHKVVGPIRRNIITLKQFTEIKGAWEILRKYLLKVLVQFELNTQYQWVKRITTWATRKLESSMQVVQIVAEEIVKDVDSLPDDVRQQWLKLGKTTQEMDVTKTRDSELTMTNYN</sequence>
<keyword evidence="1" id="KW-0614">Plasmid</keyword>
<name>A0A2K8T699_9NOSO</name>
<dbReference type="OrthoDB" id="582343at2"/>
<dbReference type="RefSeq" id="WP_100903413.1">
    <property type="nucleotide sequence ID" value="NZ_CAWNNC010000005.1"/>
</dbReference>
<dbReference type="EMBL" id="CP024789">
    <property type="protein sequence ID" value="AUB43191.1"/>
    <property type="molecule type" value="Genomic_DNA"/>
</dbReference>
<gene>
    <name evidence="1" type="ORF">COO91_09362</name>
</gene>
<dbReference type="KEGG" id="nfl:COO91_09362"/>
<reference evidence="1 2" key="1">
    <citation type="submission" date="2017-11" db="EMBL/GenBank/DDBJ databases">
        <title>Complete genome of a free-living desiccation-tolerant cyanobacterium and its photosynthetic adaptation to extreme terrestrial habitat.</title>
        <authorList>
            <person name="Shang J."/>
        </authorList>
    </citation>
    <scope>NUCLEOTIDE SEQUENCE [LARGE SCALE GENOMIC DNA]</scope>
    <source>
        <strain evidence="1 2">CCNUN1</strain>
        <plasmid evidence="2">pnfsy04</plasmid>
    </source>
</reference>
<keyword evidence="2" id="KW-1185">Reference proteome</keyword>
<evidence type="ECO:0000313" key="2">
    <source>
        <dbReference type="Proteomes" id="UP000232003"/>
    </source>
</evidence>
<dbReference type="Proteomes" id="UP000232003">
    <property type="component" value="Plasmid pNFSY04"/>
</dbReference>
<evidence type="ECO:0000313" key="1">
    <source>
        <dbReference type="EMBL" id="AUB43191.1"/>
    </source>
</evidence>
<proteinExistence type="predicted"/>